<keyword evidence="5 7" id="KW-1133">Transmembrane helix</keyword>
<dbReference type="PANTHER" id="PTHR40074:SF2">
    <property type="entry name" value="O-ACETYLTRANSFERASE WECH"/>
    <property type="match status" value="1"/>
</dbReference>
<keyword evidence="3" id="KW-1003">Cell membrane</keyword>
<gene>
    <name evidence="9" type="ORF">EGO53_12005</name>
</gene>
<evidence type="ECO:0000313" key="9">
    <source>
        <dbReference type="EMBL" id="QDL32469.1"/>
    </source>
</evidence>
<sequence>MKGFSESVFIILTYCRGLSKKHVSIVRYGEKAMERNNNLELLRVCACVMVVLVHVSKWVMPRSTSESEFLIGNFINSFSLICVPLFVIISGYFVLNNSRNTDIKKFYEKSFLNIVVPVIAYSVFYFLFSLYKVKALHEGSIKEIVYSLVMGKPYYHLWYMYMLVGLYLLVPFVIKAFDGYEDKVILYASGYFLMMAVVSSVWYYVFEVKKFWPLDFITYLGYFIFGMYLARKPKPARRYLSLSVYVFSSMCILILSSKTYNLSANHSYFFSYVSIFTIISAIGFFNFVRSLDINFSPTFAFLSKYSFRVYLIHAFILDVLLSMVGDGVWTHSNSLIFILGMAGATLLASYLFSMLVDLLGRSSQLGSKVAKLL</sequence>
<feature type="transmembrane region" description="Helical" evidence="7">
    <location>
        <begin position="211"/>
        <end position="230"/>
    </location>
</feature>
<evidence type="ECO:0000256" key="1">
    <source>
        <dbReference type="ARBA" id="ARBA00004651"/>
    </source>
</evidence>
<dbReference type="AlphaFoldDB" id="A0A515CWD3"/>
<comment type="similarity">
    <text evidence="2">Belongs to the acyltransferase 3 family.</text>
</comment>
<dbReference type="GO" id="GO:0005886">
    <property type="term" value="C:plasma membrane"/>
    <property type="evidence" value="ECO:0007669"/>
    <property type="project" value="UniProtKB-SubCell"/>
</dbReference>
<feature type="transmembrane region" description="Helical" evidence="7">
    <location>
        <begin position="158"/>
        <end position="177"/>
    </location>
</feature>
<evidence type="ECO:0000256" key="4">
    <source>
        <dbReference type="ARBA" id="ARBA00022692"/>
    </source>
</evidence>
<comment type="subcellular location">
    <subcellularLocation>
        <location evidence="1">Cell membrane</location>
        <topology evidence="1">Multi-pass membrane protein</topology>
    </subcellularLocation>
</comment>
<evidence type="ECO:0000259" key="8">
    <source>
        <dbReference type="Pfam" id="PF01757"/>
    </source>
</evidence>
<dbReference type="InterPro" id="IPR002656">
    <property type="entry name" value="Acyl_transf_3_dom"/>
</dbReference>
<feature type="transmembrane region" description="Helical" evidence="7">
    <location>
        <begin position="309"/>
        <end position="329"/>
    </location>
</feature>
<dbReference type="EMBL" id="CP033893">
    <property type="protein sequence ID" value="QDL32469.1"/>
    <property type="molecule type" value="Genomic_DNA"/>
</dbReference>
<evidence type="ECO:0000256" key="2">
    <source>
        <dbReference type="ARBA" id="ARBA00007400"/>
    </source>
</evidence>
<keyword evidence="4 7" id="KW-0812">Transmembrane</keyword>
<evidence type="ECO:0000313" key="10">
    <source>
        <dbReference type="Proteomes" id="UP000317572"/>
    </source>
</evidence>
<accession>A0A515CWD3</accession>
<evidence type="ECO:0000256" key="5">
    <source>
        <dbReference type="ARBA" id="ARBA00022989"/>
    </source>
</evidence>
<protein>
    <recommendedName>
        <fullName evidence="8">Acyltransferase 3 domain-containing protein</fullName>
    </recommendedName>
</protein>
<name>A0A515CWD3_SERLI</name>
<feature type="transmembrane region" description="Helical" evidence="7">
    <location>
        <begin position="184"/>
        <end position="205"/>
    </location>
</feature>
<feature type="transmembrane region" description="Helical" evidence="7">
    <location>
        <begin position="71"/>
        <end position="95"/>
    </location>
</feature>
<feature type="domain" description="Acyltransferase 3" evidence="8">
    <location>
        <begin position="37"/>
        <end position="353"/>
    </location>
</feature>
<evidence type="ECO:0000256" key="7">
    <source>
        <dbReference type="SAM" id="Phobius"/>
    </source>
</evidence>
<feature type="transmembrane region" description="Helical" evidence="7">
    <location>
        <begin position="335"/>
        <end position="359"/>
    </location>
</feature>
<dbReference type="Proteomes" id="UP000317572">
    <property type="component" value="Chromosome"/>
</dbReference>
<evidence type="ECO:0000256" key="6">
    <source>
        <dbReference type="ARBA" id="ARBA00023136"/>
    </source>
</evidence>
<feature type="transmembrane region" description="Helical" evidence="7">
    <location>
        <begin position="269"/>
        <end position="288"/>
    </location>
</feature>
<dbReference type="PANTHER" id="PTHR40074">
    <property type="entry name" value="O-ACETYLTRANSFERASE WECH"/>
    <property type="match status" value="1"/>
</dbReference>
<dbReference type="GO" id="GO:0009246">
    <property type="term" value="P:enterobacterial common antigen biosynthetic process"/>
    <property type="evidence" value="ECO:0007669"/>
    <property type="project" value="TreeGrafter"/>
</dbReference>
<reference evidence="9 10" key="1">
    <citation type="submission" date="2018-11" db="EMBL/GenBank/DDBJ databases">
        <title>The first complete genome of Serratia liquefaciens isolated from metalophyte plant revel distinctness adaptive mechanisms in an extreme habitat.</title>
        <authorList>
            <person name="Caneschi W.L."/>
            <person name="Sanchez A.B."/>
            <person name="Felestrino E.B."/>
            <person name="Assis R.A.B."/>
            <person name="Lemes C.G.C."/>
            <person name="Cordeiro I.F."/>
            <person name="Fonseca N.P."/>
            <person name="Villa M."/>
            <person name="Vieira I.T."/>
            <person name="Moraes L.A."/>
            <person name="Kamino L.H.Y."/>
            <person name="do Carmo F."/>
            <person name="Garcia C.M."/>
            <person name="Almeida N.F."/>
            <person name="Silva R.S."/>
            <person name="Ferro J.A."/>
            <person name="Ferro M.I.T."/>
            <person name="Varani A.M."/>
            <person name="Ferreira R.M."/>
            <person name="dos Santos V.L."/>
            <person name="Silva U.C."/>
            <person name="Setubal J.C."/>
            <person name="Moreira L.M."/>
        </authorList>
    </citation>
    <scope>NUCLEOTIDE SEQUENCE [LARGE SCALE GENOMIC DNA]</scope>
    <source>
        <strain evidence="9 10">FG3</strain>
    </source>
</reference>
<feature type="transmembrane region" description="Helical" evidence="7">
    <location>
        <begin position="111"/>
        <end position="131"/>
    </location>
</feature>
<feature type="transmembrane region" description="Helical" evidence="7">
    <location>
        <begin position="41"/>
        <end position="59"/>
    </location>
</feature>
<organism evidence="9 10">
    <name type="scientific">Serratia liquefaciens</name>
    <dbReference type="NCBI Taxonomy" id="614"/>
    <lineage>
        <taxon>Bacteria</taxon>
        <taxon>Pseudomonadati</taxon>
        <taxon>Pseudomonadota</taxon>
        <taxon>Gammaproteobacteria</taxon>
        <taxon>Enterobacterales</taxon>
        <taxon>Yersiniaceae</taxon>
        <taxon>Serratia</taxon>
    </lineage>
</organism>
<evidence type="ECO:0000256" key="3">
    <source>
        <dbReference type="ARBA" id="ARBA00022475"/>
    </source>
</evidence>
<dbReference type="Pfam" id="PF01757">
    <property type="entry name" value="Acyl_transf_3"/>
    <property type="match status" value="1"/>
</dbReference>
<dbReference type="GO" id="GO:0016413">
    <property type="term" value="F:O-acetyltransferase activity"/>
    <property type="evidence" value="ECO:0007669"/>
    <property type="project" value="TreeGrafter"/>
</dbReference>
<keyword evidence="6 7" id="KW-0472">Membrane</keyword>
<proteinExistence type="inferred from homology"/>
<feature type="transmembrane region" description="Helical" evidence="7">
    <location>
        <begin position="239"/>
        <end position="257"/>
    </location>
</feature>